<evidence type="ECO:0000313" key="10">
    <source>
        <dbReference type="Proteomes" id="UP000663869"/>
    </source>
</evidence>
<name>A0A817UH45_9BILA</name>
<protein>
    <recommendedName>
        <fullName evidence="2">protein-tyrosine-phosphatase</fullName>
        <ecNumber evidence="2">3.1.3.48</ecNumber>
    </recommendedName>
</protein>
<evidence type="ECO:0000256" key="3">
    <source>
        <dbReference type="ARBA" id="ARBA00022801"/>
    </source>
</evidence>
<evidence type="ECO:0000256" key="1">
    <source>
        <dbReference type="ARBA" id="ARBA00008601"/>
    </source>
</evidence>
<dbReference type="InterPro" id="IPR020422">
    <property type="entry name" value="TYR_PHOSPHATASE_DUAL_dom"/>
</dbReference>
<dbReference type="InterPro" id="IPR000340">
    <property type="entry name" value="Dual-sp_phosphatase_cat-dom"/>
</dbReference>
<evidence type="ECO:0000256" key="2">
    <source>
        <dbReference type="ARBA" id="ARBA00013064"/>
    </source>
</evidence>
<comment type="caution">
    <text evidence="8">The sequence shown here is derived from an EMBL/GenBank/DDBJ whole genome shotgun (WGS) entry which is preliminary data.</text>
</comment>
<dbReference type="PROSITE" id="PS00383">
    <property type="entry name" value="TYR_PHOSPHATASE_1"/>
    <property type="match status" value="1"/>
</dbReference>
<proteinExistence type="inferred from homology"/>
<keyword evidence="4" id="KW-0904">Protein phosphatase</keyword>
<dbReference type="PANTHER" id="PTHR10159:SF533">
    <property type="entry name" value="TYROSINE-PROTEIN PHOSPHATASE VHP-1"/>
    <property type="match status" value="1"/>
</dbReference>
<dbReference type="GO" id="GO:0008330">
    <property type="term" value="F:protein tyrosine/threonine phosphatase activity"/>
    <property type="evidence" value="ECO:0007669"/>
    <property type="project" value="TreeGrafter"/>
</dbReference>
<comment type="similarity">
    <text evidence="1">Belongs to the protein-tyrosine phosphatase family. Non-receptor class dual specificity subfamily.</text>
</comment>
<dbReference type="EMBL" id="CAJNYU010000059">
    <property type="protein sequence ID" value="CAF3326687.1"/>
    <property type="molecule type" value="Genomic_DNA"/>
</dbReference>
<dbReference type="GO" id="GO:0005737">
    <property type="term" value="C:cytoplasm"/>
    <property type="evidence" value="ECO:0007669"/>
    <property type="project" value="TreeGrafter"/>
</dbReference>
<dbReference type="InterPro" id="IPR029021">
    <property type="entry name" value="Prot-tyrosine_phosphatase-like"/>
</dbReference>
<evidence type="ECO:0000256" key="4">
    <source>
        <dbReference type="ARBA" id="ARBA00022912"/>
    </source>
</evidence>
<dbReference type="Proteomes" id="UP000663869">
    <property type="component" value="Unassembled WGS sequence"/>
</dbReference>
<dbReference type="Pfam" id="PF00782">
    <property type="entry name" value="DSPc"/>
    <property type="match status" value="1"/>
</dbReference>
<evidence type="ECO:0000313" key="8">
    <source>
        <dbReference type="EMBL" id="CAF3326687.1"/>
    </source>
</evidence>
<gene>
    <name evidence="8" type="ORF">FME351_LOCUS1990</name>
    <name evidence="9" type="ORF">TSG867_LOCUS11184</name>
</gene>
<dbReference type="GO" id="GO:0017017">
    <property type="term" value="F:MAP kinase tyrosine/serine/threonine phosphatase activity"/>
    <property type="evidence" value="ECO:0007669"/>
    <property type="project" value="TreeGrafter"/>
</dbReference>
<feature type="domain" description="Tyrosine-protein phosphatase" evidence="6">
    <location>
        <begin position="20"/>
        <end position="165"/>
    </location>
</feature>
<reference evidence="8" key="1">
    <citation type="submission" date="2021-02" db="EMBL/GenBank/DDBJ databases">
        <authorList>
            <person name="Nowell W R."/>
        </authorList>
    </citation>
    <scope>NUCLEOTIDE SEQUENCE</scope>
</reference>
<dbReference type="PANTHER" id="PTHR10159">
    <property type="entry name" value="DUAL SPECIFICITY PROTEIN PHOSPHATASE"/>
    <property type="match status" value="1"/>
</dbReference>
<feature type="domain" description="Tyrosine specific protein phosphatases" evidence="7">
    <location>
        <begin position="85"/>
        <end position="144"/>
    </location>
</feature>
<feature type="region of interest" description="Disordered" evidence="5">
    <location>
        <begin position="227"/>
        <end position="272"/>
    </location>
</feature>
<organism evidence="8 10">
    <name type="scientific">Rotaria socialis</name>
    <dbReference type="NCBI Taxonomy" id="392032"/>
    <lineage>
        <taxon>Eukaryota</taxon>
        <taxon>Metazoa</taxon>
        <taxon>Spiralia</taxon>
        <taxon>Gnathifera</taxon>
        <taxon>Rotifera</taxon>
        <taxon>Eurotatoria</taxon>
        <taxon>Bdelloidea</taxon>
        <taxon>Philodinida</taxon>
        <taxon>Philodinidae</taxon>
        <taxon>Rotaria</taxon>
    </lineage>
</organism>
<dbReference type="SUPFAM" id="SSF52799">
    <property type="entry name" value="(Phosphotyrosine protein) phosphatases II"/>
    <property type="match status" value="1"/>
</dbReference>
<evidence type="ECO:0000313" key="9">
    <source>
        <dbReference type="EMBL" id="CAF4375315.1"/>
    </source>
</evidence>
<dbReference type="SMART" id="SM00195">
    <property type="entry name" value="DSPc"/>
    <property type="match status" value="1"/>
</dbReference>
<accession>A0A817UH45</accession>
<dbReference type="PROSITE" id="PS50056">
    <property type="entry name" value="TYR_PHOSPHATASE_2"/>
    <property type="match status" value="1"/>
</dbReference>
<evidence type="ECO:0000256" key="5">
    <source>
        <dbReference type="SAM" id="MobiDB-lite"/>
    </source>
</evidence>
<feature type="region of interest" description="Disordered" evidence="5">
    <location>
        <begin position="343"/>
        <end position="365"/>
    </location>
</feature>
<dbReference type="GO" id="GO:0033550">
    <property type="term" value="F:MAP kinase tyrosine phosphatase activity"/>
    <property type="evidence" value="ECO:0007669"/>
    <property type="project" value="TreeGrafter"/>
</dbReference>
<dbReference type="InterPro" id="IPR000387">
    <property type="entry name" value="Tyr_Pase_dom"/>
</dbReference>
<dbReference type="GO" id="GO:0043409">
    <property type="term" value="P:negative regulation of MAPK cascade"/>
    <property type="evidence" value="ECO:0007669"/>
    <property type="project" value="TreeGrafter"/>
</dbReference>
<feature type="compositionally biased region" description="Low complexity" evidence="5">
    <location>
        <begin position="231"/>
        <end position="264"/>
    </location>
</feature>
<dbReference type="PROSITE" id="PS50054">
    <property type="entry name" value="TYR_PHOSPHATASE_DUAL"/>
    <property type="match status" value="1"/>
</dbReference>
<dbReference type="InterPro" id="IPR016130">
    <property type="entry name" value="Tyr_Pase_AS"/>
</dbReference>
<evidence type="ECO:0000259" key="6">
    <source>
        <dbReference type="PROSITE" id="PS50054"/>
    </source>
</evidence>
<dbReference type="AlphaFoldDB" id="A0A817UH45"/>
<dbReference type="EC" id="3.1.3.48" evidence="2"/>
<evidence type="ECO:0000259" key="7">
    <source>
        <dbReference type="PROSITE" id="PS50056"/>
    </source>
</evidence>
<keyword evidence="3" id="KW-0378">Hydrolase</keyword>
<sequence>MSKILSNEQYLSTSPCSNSGPSQILPFLYLGCQDDALSVETMRNNQITHVINVSKTGERASFLNENDDEHFLRIPINDCHNAQLLPYFDKVYKFIEKARDNNGRVFIHCLAGISRSPALAIAYVMRDLCLTADEAYQYVKQCRPKISPNFNFLGQLSEYERTISLTPKPTMNTIRPIVKCCTLEPPMSERRYFVPLETSSNADTSIEQRTTGLLRPTCFNFDSISASRPKTSFSSSLSSSSSSSSSSLPSSSSSTMTKLLLQSSPEQSLVTRKVSRPNNISIKHSTFSHECSTSKLVKNNCDVLTNNKQNETVLMTPDASLLTEQAHLINTYFQDSTILSKPPNEWKPFPSPDSTSETTTDHVSSPAHGLLVSYYDYYSPNLKN</sequence>
<dbReference type="Gene3D" id="3.90.190.10">
    <property type="entry name" value="Protein tyrosine phosphatase superfamily"/>
    <property type="match status" value="1"/>
</dbReference>
<dbReference type="EMBL" id="CAJOBQ010000532">
    <property type="protein sequence ID" value="CAF4375315.1"/>
    <property type="molecule type" value="Genomic_DNA"/>
</dbReference>
<dbReference type="Proteomes" id="UP000663862">
    <property type="component" value="Unassembled WGS sequence"/>
</dbReference>